<evidence type="ECO:0000313" key="1">
    <source>
        <dbReference type="EMBL" id="RCS43956.1"/>
    </source>
</evidence>
<evidence type="ECO:0000313" key="2">
    <source>
        <dbReference type="Proteomes" id="UP000253562"/>
    </source>
</evidence>
<dbReference type="Proteomes" id="UP000253562">
    <property type="component" value="Unassembled WGS sequence"/>
</dbReference>
<reference evidence="1 2" key="1">
    <citation type="submission" date="2018-07" db="EMBL/GenBank/DDBJ databases">
        <title>Comparative genomes isolates from brazilian mangrove.</title>
        <authorList>
            <person name="De Araujo J.E."/>
            <person name="Taketani R.G."/>
            <person name="Silva M.C.P."/>
            <person name="Lourenco M.V."/>
            <person name="Oliveira V.M."/>
            <person name="Andreote F.D."/>
        </authorList>
    </citation>
    <scope>NUCLEOTIDE SEQUENCE [LARGE SCALE GENOMIC DNA]</scope>
    <source>
        <strain evidence="1 2">HEX PRIS-MGV</strain>
    </source>
</reference>
<protein>
    <submittedName>
        <fullName evidence="1">Uncharacterized protein</fullName>
    </submittedName>
</protein>
<dbReference type="NCBIfam" id="TIGR01053">
    <property type="entry name" value="LSD1"/>
    <property type="match status" value="1"/>
</dbReference>
<sequence length="48" mass="5125">MRSLRSTSKESRKSASSHVCRWPLGLISQMISGSSTVPCSTCQISPVG</sequence>
<gene>
    <name evidence="1" type="ORF">DTL42_18390</name>
</gene>
<dbReference type="EMBL" id="QPEX01000037">
    <property type="protein sequence ID" value="RCS43956.1"/>
    <property type="molecule type" value="Genomic_DNA"/>
</dbReference>
<comment type="caution">
    <text evidence="1">The sequence shown here is derived from an EMBL/GenBank/DDBJ whole genome shotgun (WGS) entry which is preliminary data.</text>
</comment>
<accession>A0A368KPX3</accession>
<dbReference type="AlphaFoldDB" id="A0A368KPX3"/>
<proteinExistence type="predicted"/>
<organism evidence="1 2">
    <name type="scientific">Bremerella cremea</name>
    <dbReference type="NCBI Taxonomy" id="1031537"/>
    <lineage>
        <taxon>Bacteria</taxon>
        <taxon>Pseudomonadati</taxon>
        <taxon>Planctomycetota</taxon>
        <taxon>Planctomycetia</taxon>
        <taxon>Pirellulales</taxon>
        <taxon>Pirellulaceae</taxon>
        <taxon>Bremerella</taxon>
    </lineage>
</organism>
<name>A0A368KPX3_9BACT</name>